<feature type="transmembrane region" description="Helical" evidence="1">
    <location>
        <begin position="107"/>
        <end position="129"/>
    </location>
</feature>
<dbReference type="HOGENOM" id="CLU_1056186_0_0_9"/>
<organism evidence="2 3">
    <name type="scientific">Alloiococcus otitis ATCC 51267</name>
    <dbReference type="NCBI Taxonomy" id="883081"/>
    <lineage>
        <taxon>Bacteria</taxon>
        <taxon>Bacillati</taxon>
        <taxon>Bacillota</taxon>
        <taxon>Bacilli</taxon>
        <taxon>Lactobacillales</taxon>
        <taxon>Carnobacteriaceae</taxon>
        <taxon>Alloiococcus</taxon>
    </lineage>
</organism>
<proteinExistence type="predicted"/>
<gene>
    <name evidence="2" type="ORF">HMPREF9698_00768</name>
</gene>
<feature type="transmembrane region" description="Helical" evidence="1">
    <location>
        <begin position="149"/>
        <end position="175"/>
    </location>
</feature>
<dbReference type="EMBL" id="AGXA01000017">
    <property type="protein sequence ID" value="EKU93651.1"/>
    <property type="molecule type" value="Genomic_DNA"/>
</dbReference>
<sequence length="263" mass="30408">MIKLASLKKLSLLLLIFALIGLLVRMESLEFMMAANLLNSPSDLGLVDLVFNLFTLPLLSIYWVLPLSFSLYYLNSFSETFEDDFFDILVLRFDSRPKFLYQQFKQLLEILVEYLVLLLASCLLLWFLLGHRLEDNHYHFIINQTPSPLLIDFTVVMVYIILGLFMVGLLTLFLFLLTQNGFVVSLVILALCLSHAVIYLINLPDYISALLPFTQFSRASSQIFQPFGLAVDWFTPIFQLTYLVLLILVLIIANTRIFNHFER</sequence>
<protein>
    <submittedName>
        <fullName evidence="2">Uncharacterized protein</fullName>
    </submittedName>
</protein>
<dbReference type="Proteomes" id="UP000009875">
    <property type="component" value="Unassembled WGS sequence"/>
</dbReference>
<feature type="transmembrane region" description="Helical" evidence="1">
    <location>
        <begin position="233"/>
        <end position="253"/>
    </location>
</feature>
<dbReference type="STRING" id="883081.HMPREF9698_00768"/>
<accession>K9ECR4</accession>
<feature type="transmembrane region" description="Helical" evidence="1">
    <location>
        <begin position="50"/>
        <end position="74"/>
    </location>
</feature>
<dbReference type="AlphaFoldDB" id="K9ECR4"/>
<name>K9ECR4_9LACT</name>
<comment type="caution">
    <text evidence="2">The sequence shown here is derived from an EMBL/GenBank/DDBJ whole genome shotgun (WGS) entry which is preliminary data.</text>
</comment>
<evidence type="ECO:0000256" key="1">
    <source>
        <dbReference type="SAM" id="Phobius"/>
    </source>
</evidence>
<evidence type="ECO:0000313" key="3">
    <source>
        <dbReference type="Proteomes" id="UP000009875"/>
    </source>
</evidence>
<reference evidence="2 3" key="1">
    <citation type="submission" date="2012-09" db="EMBL/GenBank/DDBJ databases">
        <title>The Genome Sequence of Alloiococcus otitis ATCC 51267.</title>
        <authorList>
            <consortium name="The Broad Institute Genome Sequencing Platform"/>
            <person name="Earl A."/>
            <person name="Ward D."/>
            <person name="Feldgarden M."/>
            <person name="Gevers D."/>
            <person name="Huys G."/>
            <person name="Walker B."/>
            <person name="Young S.K."/>
            <person name="Zeng Q."/>
            <person name="Gargeya S."/>
            <person name="Fitzgerald M."/>
            <person name="Haas B."/>
            <person name="Abouelleil A."/>
            <person name="Alvarado L."/>
            <person name="Arachchi H.M."/>
            <person name="Berlin A.M."/>
            <person name="Chapman S.B."/>
            <person name="Goldberg J."/>
            <person name="Griggs A."/>
            <person name="Gujja S."/>
            <person name="Hansen M."/>
            <person name="Howarth C."/>
            <person name="Imamovic A."/>
            <person name="Larimer J."/>
            <person name="McCowen C."/>
            <person name="Montmayeur A."/>
            <person name="Murphy C."/>
            <person name="Neiman D."/>
            <person name="Pearson M."/>
            <person name="Priest M."/>
            <person name="Roberts A."/>
            <person name="Saif S."/>
            <person name="Shea T."/>
            <person name="Sisk P."/>
            <person name="Sykes S."/>
            <person name="Wortman J."/>
            <person name="Nusbaum C."/>
            <person name="Birren B."/>
        </authorList>
    </citation>
    <scope>NUCLEOTIDE SEQUENCE [LARGE SCALE GENOMIC DNA]</scope>
    <source>
        <strain evidence="2 3">ATCC 51267</strain>
    </source>
</reference>
<feature type="transmembrane region" description="Helical" evidence="1">
    <location>
        <begin position="182"/>
        <end position="201"/>
    </location>
</feature>
<keyword evidence="1" id="KW-0812">Transmembrane</keyword>
<keyword evidence="1" id="KW-0472">Membrane</keyword>
<keyword evidence="3" id="KW-1185">Reference proteome</keyword>
<keyword evidence="1" id="KW-1133">Transmembrane helix</keyword>
<evidence type="ECO:0000313" key="2">
    <source>
        <dbReference type="EMBL" id="EKU93651.1"/>
    </source>
</evidence>